<keyword evidence="5" id="KW-1185">Reference proteome</keyword>
<gene>
    <name evidence="4" type="ORF">JOD01_003415</name>
</gene>
<proteinExistence type="predicted"/>
<dbReference type="Proteomes" id="UP000717624">
    <property type="component" value="Unassembled WGS sequence"/>
</dbReference>
<keyword evidence="2 3" id="KW-0040">ANK repeat</keyword>
<protein>
    <submittedName>
        <fullName evidence="4">Ankyrin repeat protein</fullName>
    </submittedName>
</protein>
<dbReference type="Gene3D" id="1.25.40.20">
    <property type="entry name" value="Ankyrin repeat-containing domain"/>
    <property type="match status" value="1"/>
</dbReference>
<dbReference type="InterPro" id="IPR050745">
    <property type="entry name" value="Multifunctional_regulatory"/>
</dbReference>
<evidence type="ECO:0000256" key="1">
    <source>
        <dbReference type="ARBA" id="ARBA00022737"/>
    </source>
</evidence>
<accession>A0A938Y239</accession>
<dbReference type="InterPro" id="IPR036770">
    <property type="entry name" value="Ankyrin_rpt-contain_sf"/>
</dbReference>
<evidence type="ECO:0000313" key="5">
    <source>
        <dbReference type="Proteomes" id="UP000717624"/>
    </source>
</evidence>
<evidence type="ECO:0000313" key="4">
    <source>
        <dbReference type="EMBL" id="MBM7591763.1"/>
    </source>
</evidence>
<comment type="caution">
    <text evidence="4">The sequence shown here is derived from an EMBL/GenBank/DDBJ whole genome shotgun (WGS) entry which is preliminary data.</text>
</comment>
<evidence type="ECO:0000256" key="3">
    <source>
        <dbReference type="PROSITE-ProRule" id="PRU00023"/>
    </source>
</evidence>
<dbReference type="SUPFAM" id="SSF48403">
    <property type="entry name" value="Ankyrin repeat"/>
    <property type="match status" value="1"/>
</dbReference>
<dbReference type="EMBL" id="JAFBEB010000015">
    <property type="protein sequence ID" value="MBM7591763.1"/>
    <property type="molecule type" value="Genomic_DNA"/>
</dbReference>
<feature type="repeat" description="ANK" evidence="3">
    <location>
        <begin position="112"/>
        <end position="144"/>
    </location>
</feature>
<dbReference type="PANTHER" id="PTHR24189">
    <property type="entry name" value="MYOTROPHIN"/>
    <property type="match status" value="1"/>
</dbReference>
<dbReference type="AlphaFoldDB" id="A0A938Y239"/>
<dbReference type="PROSITE" id="PS50297">
    <property type="entry name" value="ANK_REP_REGION"/>
    <property type="match status" value="1"/>
</dbReference>
<dbReference type="RefSeq" id="WP_204519455.1">
    <property type="nucleotide sequence ID" value="NZ_BAABIN010000036.1"/>
</dbReference>
<dbReference type="PROSITE" id="PS50088">
    <property type="entry name" value="ANK_REPEAT"/>
    <property type="match status" value="1"/>
</dbReference>
<sequence length="182" mass="19652">MTVGLTAGMFYIADKIEPSKPPLRPIVTSGKTSTKAWENLVPAEVLYKDKFDSADELTQAAFQNNSNDVANLLADGADPTQSNAILVAAGNKNMKIMELLLKHGANPNYMRAGKTALNYAVENDDIEMAKFLLDSGADPNVSTESAIWKAVEKYLLQFAKESGLTEIADLLKNAGAKESKRG</sequence>
<dbReference type="InterPro" id="IPR002110">
    <property type="entry name" value="Ankyrin_rpt"/>
</dbReference>
<dbReference type="Pfam" id="PF12796">
    <property type="entry name" value="Ank_2"/>
    <property type="match status" value="1"/>
</dbReference>
<name>A0A938Y239_9BACL</name>
<dbReference type="PANTHER" id="PTHR24189:SF50">
    <property type="entry name" value="ANKYRIN REPEAT AND SOCS BOX PROTEIN 2"/>
    <property type="match status" value="1"/>
</dbReference>
<dbReference type="SMART" id="SM00248">
    <property type="entry name" value="ANK"/>
    <property type="match status" value="2"/>
</dbReference>
<evidence type="ECO:0000256" key="2">
    <source>
        <dbReference type="ARBA" id="ARBA00023043"/>
    </source>
</evidence>
<organism evidence="4 5">
    <name type="scientific">Brevibacillus fulvus</name>
    <dbReference type="NCBI Taxonomy" id="1125967"/>
    <lineage>
        <taxon>Bacteria</taxon>
        <taxon>Bacillati</taxon>
        <taxon>Bacillota</taxon>
        <taxon>Bacilli</taxon>
        <taxon>Bacillales</taxon>
        <taxon>Paenibacillaceae</taxon>
        <taxon>Brevibacillus</taxon>
    </lineage>
</organism>
<reference evidence="4" key="1">
    <citation type="submission" date="2021-01" db="EMBL/GenBank/DDBJ databases">
        <title>Genomic Encyclopedia of Type Strains, Phase IV (KMG-IV): sequencing the most valuable type-strain genomes for metagenomic binning, comparative biology and taxonomic classification.</title>
        <authorList>
            <person name="Goeker M."/>
        </authorList>
    </citation>
    <scope>NUCLEOTIDE SEQUENCE</scope>
    <source>
        <strain evidence="4">DSM 25523</strain>
    </source>
</reference>
<keyword evidence="1" id="KW-0677">Repeat</keyword>